<proteinExistence type="predicted"/>
<sequence>MSPPIPHYVLARRQANNLLPISRFPDEILFHIFDLNADYEDRRRFWKDFPAWTKLFHVCHRWYTIGLRSPLFWDTVTNGCGLEATLPEELMKYMPRIKTLDITTVDGVWEPTPAMGQPTMLEVLTMNDCGVFNFLEDFDITLHWPFTVATPKLRKLTINVERPLCGVVRIPTLRSLTLDLGSAGEESGYKTRDVLESLRQMPQLEQVDINYVLLDPTPEDTEELGRVNPVHLPNVKTFACGDRVPLLTLLLDSVVIPATCSLSVICEATSPSSIDAIIHSLRTKLAVGGAPQARRHVRSLTVSSRGREGREGNDRALQIIGCPHLHACFCADTVDRHGPGCSHTTKCNDACVCIMVAYCPRDDRPWTVLNGLSQVLPLLPLEDVQSLCVDGLDAYNNFKADFDMIPFIDVAVLPAPPDLDTAGACHVTLPSPGFELEAPLRDLMPHLASVCVVEKWSS</sequence>
<dbReference type="AlphaFoldDB" id="A0A0C3S176"/>
<keyword evidence="2" id="KW-1185">Reference proteome</keyword>
<accession>A0A0C3S176</accession>
<dbReference type="Proteomes" id="UP000053257">
    <property type="component" value="Unassembled WGS sequence"/>
</dbReference>
<organism evidence="1 2">
    <name type="scientific">Phlebiopsis gigantea (strain 11061_1 CR5-6)</name>
    <name type="common">White-rot fungus</name>
    <name type="synonym">Peniophora gigantea</name>
    <dbReference type="NCBI Taxonomy" id="745531"/>
    <lineage>
        <taxon>Eukaryota</taxon>
        <taxon>Fungi</taxon>
        <taxon>Dikarya</taxon>
        <taxon>Basidiomycota</taxon>
        <taxon>Agaricomycotina</taxon>
        <taxon>Agaricomycetes</taxon>
        <taxon>Polyporales</taxon>
        <taxon>Phanerochaetaceae</taxon>
        <taxon>Phlebiopsis</taxon>
    </lineage>
</organism>
<evidence type="ECO:0000313" key="2">
    <source>
        <dbReference type="Proteomes" id="UP000053257"/>
    </source>
</evidence>
<gene>
    <name evidence="1" type="ORF">PHLGIDRAFT_123588</name>
</gene>
<evidence type="ECO:0000313" key="1">
    <source>
        <dbReference type="EMBL" id="KIP01180.1"/>
    </source>
</evidence>
<protein>
    <submittedName>
        <fullName evidence="1">Uncharacterized protein</fullName>
    </submittedName>
</protein>
<reference evidence="1 2" key="1">
    <citation type="journal article" date="2014" name="PLoS Genet.">
        <title>Analysis of the Phlebiopsis gigantea genome, transcriptome and secretome provides insight into its pioneer colonization strategies of wood.</title>
        <authorList>
            <person name="Hori C."/>
            <person name="Ishida T."/>
            <person name="Igarashi K."/>
            <person name="Samejima M."/>
            <person name="Suzuki H."/>
            <person name="Master E."/>
            <person name="Ferreira P."/>
            <person name="Ruiz-Duenas F.J."/>
            <person name="Held B."/>
            <person name="Canessa P."/>
            <person name="Larrondo L.F."/>
            <person name="Schmoll M."/>
            <person name="Druzhinina I.S."/>
            <person name="Kubicek C.P."/>
            <person name="Gaskell J.A."/>
            <person name="Kersten P."/>
            <person name="St John F."/>
            <person name="Glasner J."/>
            <person name="Sabat G."/>
            <person name="Splinter BonDurant S."/>
            <person name="Syed K."/>
            <person name="Yadav J."/>
            <person name="Mgbeahuruike A.C."/>
            <person name="Kovalchuk A."/>
            <person name="Asiegbu F.O."/>
            <person name="Lackner G."/>
            <person name="Hoffmeister D."/>
            <person name="Rencoret J."/>
            <person name="Gutierrez A."/>
            <person name="Sun H."/>
            <person name="Lindquist E."/>
            <person name="Barry K."/>
            <person name="Riley R."/>
            <person name="Grigoriev I.V."/>
            <person name="Henrissat B."/>
            <person name="Kues U."/>
            <person name="Berka R.M."/>
            <person name="Martinez A.T."/>
            <person name="Covert S.F."/>
            <person name="Blanchette R.A."/>
            <person name="Cullen D."/>
        </authorList>
    </citation>
    <scope>NUCLEOTIDE SEQUENCE [LARGE SCALE GENOMIC DNA]</scope>
    <source>
        <strain evidence="1 2">11061_1 CR5-6</strain>
    </source>
</reference>
<dbReference type="HOGENOM" id="CLU_523874_0_0_1"/>
<dbReference type="OrthoDB" id="2993888at2759"/>
<dbReference type="Gene3D" id="1.20.1280.50">
    <property type="match status" value="1"/>
</dbReference>
<dbReference type="EMBL" id="KN840879">
    <property type="protein sequence ID" value="KIP01180.1"/>
    <property type="molecule type" value="Genomic_DNA"/>
</dbReference>
<name>A0A0C3S176_PHLG1</name>